<dbReference type="InterPro" id="IPR036770">
    <property type="entry name" value="Ankyrin_rpt-contain_sf"/>
</dbReference>
<dbReference type="PANTHER" id="PTHR46586">
    <property type="entry name" value="ANKYRIN REPEAT-CONTAINING PROTEIN"/>
    <property type="match status" value="1"/>
</dbReference>
<dbReference type="EMBL" id="BLLK01000051">
    <property type="protein sequence ID" value="GFH56250.1"/>
    <property type="molecule type" value="Genomic_DNA"/>
</dbReference>
<evidence type="ECO:0000313" key="2">
    <source>
        <dbReference type="Proteomes" id="UP001054902"/>
    </source>
</evidence>
<organism evidence="1 2">
    <name type="scientific">Chaetoceros tenuissimus</name>
    <dbReference type="NCBI Taxonomy" id="426638"/>
    <lineage>
        <taxon>Eukaryota</taxon>
        <taxon>Sar</taxon>
        <taxon>Stramenopiles</taxon>
        <taxon>Ochrophyta</taxon>
        <taxon>Bacillariophyta</taxon>
        <taxon>Coscinodiscophyceae</taxon>
        <taxon>Chaetocerotophycidae</taxon>
        <taxon>Chaetocerotales</taxon>
        <taxon>Chaetocerotaceae</taxon>
        <taxon>Chaetoceros</taxon>
    </lineage>
</organism>
<proteinExistence type="predicted"/>
<protein>
    <submittedName>
        <fullName evidence="1">Uncharacterized protein</fullName>
    </submittedName>
</protein>
<dbReference type="Gene3D" id="1.25.40.20">
    <property type="entry name" value="Ankyrin repeat-containing domain"/>
    <property type="match status" value="1"/>
</dbReference>
<dbReference type="AlphaFoldDB" id="A0AAD3D3X3"/>
<dbReference type="Proteomes" id="UP001054902">
    <property type="component" value="Unassembled WGS sequence"/>
</dbReference>
<gene>
    <name evidence="1" type="ORF">CTEN210_12726</name>
</gene>
<dbReference type="InterPro" id="IPR052050">
    <property type="entry name" value="SecEffector_AnkRepeat"/>
</dbReference>
<reference evidence="1 2" key="1">
    <citation type="journal article" date="2021" name="Sci. Rep.">
        <title>The genome of the diatom Chaetoceros tenuissimus carries an ancient integrated fragment of an extant virus.</title>
        <authorList>
            <person name="Hongo Y."/>
            <person name="Kimura K."/>
            <person name="Takaki Y."/>
            <person name="Yoshida Y."/>
            <person name="Baba S."/>
            <person name="Kobayashi G."/>
            <person name="Nagasaki K."/>
            <person name="Hano T."/>
            <person name="Tomaru Y."/>
        </authorList>
    </citation>
    <scope>NUCLEOTIDE SEQUENCE [LARGE SCALE GENOMIC DNA]</scope>
    <source>
        <strain evidence="1 2">NIES-3715</strain>
    </source>
</reference>
<accession>A0AAD3D3X3</accession>
<dbReference type="PANTHER" id="PTHR46586:SF3">
    <property type="entry name" value="ANKYRIN REPEAT-CONTAINING PROTEIN"/>
    <property type="match status" value="1"/>
</dbReference>
<sequence>MSAIDEANHSAPARKKIKLNEEVENLATKRTCRIKELTSRLVELSNEYQELNDLDEFHAMVKKLGMKQNHIDNEESCPLLQLPREVFNKCISYLDKSYGFIAPVSKRFQESYNQVFQGNKETATDFRGVSKEAGVYLVESFHETSVTIDDEDLYEFIFGKDFQRLREVSLYREDFTFKDYLVHKVARQGNLDVFRFFFENGYDLLNAQDEDFFLYEKIAENGHLHILQYLKNEYYFFYGFCCSAYGAARGGHIHILQWLKELGCFERVNKRVVKKCAEIAAQCRQLEVLKYFKQNFDFFEDFCLMDEALQSRSLDILRFCHNQRDDYYDGVDVDKIIRTGKVEIVKYFSDNQGEFSERSTMVAAMHGHLDVLKYLLAKDIDWDVDAHGYHGHYFLILKFGYEKYRQWFNSNITKCFFEEKSNFNVDMLKYLRQNNCPWGAGAIYI</sequence>
<comment type="caution">
    <text evidence="1">The sequence shown here is derived from an EMBL/GenBank/DDBJ whole genome shotgun (WGS) entry which is preliminary data.</text>
</comment>
<dbReference type="SUPFAM" id="SSF48403">
    <property type="entry name" value="Ankyrin repeat"/>
    <property type="match status" value="1"/>
</dbReference>
<evidence type="ECO:0000313" key="1">
    <source>
        <dbReference type="EMBL" id="GFH56250.1"/>
    </source>
</evidence>
<name>A0AAD3D3X3_9STRA</name>
<keyword evidence="2" id="KW-1185">Reference proteome</keyword>